<proteinExistence type="predicted"/>
<sequence>MSWHHGDYINLISAAGTAIAAAAAAVAAWLSFKSAKESQEQQRKSAKFEMERHLYELLQIDAQRANESVKGIDSMDWSYNQVANLTYAIESARKRLQAAIPQLDDEQIARFKSFFTEQLSHEVKAEMKEMGGLPDALYKTRGNCRESMELVDIFGNNKEFFGYDYLRDSDLED</sequence>
<dbReference type="EMBL" id="WAGF01000026">
    <property type="protein sequence ID" value="KAB0875132.1"/>
    <property type="molecule type" value="Genomic_DNA"/>
</dbReference>
<protein>
    <submittedName>
        <fullName evidence="2">Uncharacterized protein</fullName>
    </submittedName>
</protein>
<comment type="caution">
    <text evidence="2">The sequence shown here is derived from an EMBL/GenBank/DDBJ whole genome shotgun (WGS) entry which is preliminary data.</text>
</comment>
<evidence type="ECO:0000256" key="1">
    <source>
        <dbReference type="SAM" id="Phobius"/>
    </source>
</evidence>
<accession>A0AAN6AVY0</accession>
<dbReference type="AlphaFoldDB" id="A0AAN6AVY0"/>
<organism evidence="2 3">
    <name type="scientific">Cronobacter sakazakii</name>
    <name type="common">Enterobacter sakazakii</name>
    <dbReference type="NCBI Taxonomy" id="28141"/>
    <lineage>
        <taxon>Bacteria</taxon>
        <taxon>Pseudomonadati</taxon>
        <taxon>Pseudomonadota</taxon>
        <taxon>Gammaproteobacteria</taxon>
        <taxon>Enterobacterales</taxon>
        <taxon>Enterobacteriaceae</taxon>
        <taxon>Cronobacter</taxon>
    </lineage>
</organism>
<gene>
    <name evidence="2" type="ORF">FZI38_21795</name>
</gene>
<keyword evidence="1" id="KW-0812">Transmembrane</keyword>
<dbReference type="RefSeq" id="WP_171965042.1">
    <property type="nucleotide sequence ID" value="NZ_JAVSDN010000015.1"/>
</dbReference>
<reference evidence="2 3" key="1">
    <citation type="submission" date="2019-09" db="EMBL/GenBank/DDBJ databases">
        <title>Prevalence, distribution, and phylogeny of type two toxin-antitoxin genes possessed by Cronobacter species where C. sakazakii homologs follow sequence type lineages.</title>
        <authorList>
            <person name="Finkelstein S."/>
            <person name="Negrete F."/>
            <person name="Jang H."/>
            <person name="Gopinath G.R."/>
            <person name="Tall B.D."/>
        </authorList>
    </citation>
    <scope>NUCLEOTIDE SEQUENCE [LARGE SCALE GENOMIC DNA]</scope>
    <source>
        <strain evidence="2 3">MOD1_Comp4</strain>
    </source>
</reference>
<feature type="transmembrane region" description="Helical" evidence="1">
    <location>
        <begin position="12"/>
        <end position="32"/>
    </location>
</feature>
<name>A0AAN6AVY0_CROSK</name>
<keyword evidence="1" id="KW-1133">Transmembrane helix</keyword>
<evidence type="ECO:0000313" key="2">
    <source>
        <dbReference type="EMBL" id="KAB0875132.1"/>
    </source>
</evidence>
<keyword evidence="1" id="KW-0472">Membrane</keyword>
<evidence type="ECO:0000313" key="3">
    <source>
        <dbReference type="Proteomes" id="UP000439917"/>
    </source>
</evidence>
<dbReference type="Proteomes" id="UP000439917">
    <property type="component" value="Unassembled WGS sequence"/>
</dbReference>